<dbReference type="SUPFAM" id="SSF56925">
    <property type="entry name" value="OMPA-like"/>
    <property type="match status" value="1"/>
</dbReference>
<accession>A0A974WIX7</accession>
<dbReference type="KEGG" id="fuv:JR347_15565"/>
<dbReference type="InterPro" id="IPR011250">
    <property type="entry name" value="OMP/PagP_B-barrel"/>
</dbReference>
<reference evidence="1" key="1">
    <citation type="submission" date="2021-02" db="EMBL/GenBank/DDBJ databases">
        <title>Fulvivirga sp. S481 isolated from sea water.</title>
        <authorList>
            <person name="Bae S.S."/>
            <person name="Baek K."/>
        </authorList>
    </citation>
    <scope>NUCLEOTIDE SEQUENCE</scope>
    <source>
        <strain evidence="1">S481</strain>
    </source>
</reference>
<gene>
    <name evidence="1" type="ORF">JR347_15565</name>
</gene>
<name>A0A974WIX7_9BACT</name>
<organism evidence="1 2">
    <name type="scientific">Fulvivirga lutea</name>
    <dbReference type="NCBI Taxonomy" id="2810512"/>
    <lineage>
        <taxon>Bacteria</taxon>
        <taxon>Pseudomonadati</taxon>
        <taxon>Bacteroidota</taxon>
        <taxon>Cytophagia</taxon>
        <taxon>Cytophagales</taxon>
        <taxon>Fulvivirgaceae</taxon>
        <taxon>Fulvivirga</taxon>
    </lineage>
</organism>
<protein>
    <submittedName>
        <fullName evidence="1">Outer membrane beta-barrel protein</fullName>
    </submittedName>
</protein>
<evidence type="ECO:0000313" key="2">
    <source>
        <dbReference type="Proteomes" id="UP000662783"/>
    </source>
</evidence>
<dbReference type="Gene3D" id="2.40.160.20">
    <property type="match status" value="1"/>
</dbReference>
<keyword evidence="2" id="KW-1185">Reference proteome</keyword>
<dbReference type="AlphaFoldDB" id="A0A974WIX7"/>
<proteinExistence type="predicted"/>
<sequence length="219" mass="23826">MRISIIILIIAISAVPSFGQNKLLLETGGSLFSYSGDMGSFDQAGGGFHVGIRLNKKRKLNGSFQLILGSVSDDDPEQAPPTQAGTVAPNKYFKTNFFGVNYALNYHFIKNERWWIYLSQGIGFLRFTPKDANGQSLVNATNTRNDGEDYRNTSAFLPTSVGAIYYLSGNVGLGISLSMLNTATDYLDNISELGTSGNDNIFQAKFSLIIPLQIAAKSD</sequence>
<dbReference type="EMBL" id="CP070608">
    <property type="protein sequence ID" value="QSE96995.1"/>
    <property type="molecule type" value="Genomic_DNA"/>
</dbReference>
<dbReference type="Proteomes" id="UP000662783">
    <property type="component" value="Chromosome"/>
</dbReference>
<evidence type="ECO:0000313" key="1">
    <source>
        <dbReference type="EMBL" id="QSE96995.1"/>
    </source>
</evidence>
<dbReference type="RefSeq" id="WP_205721508.1">
    <property type="nucleotide sequence ID" value="NZ_CP070608.1"/>
</dbReference>